<dbReference type="PANTHER" id="PTHR15925:SF2">
    <property type="entry name" value="SMALL RIBOSOMAL SUBUNIT PROTEIN MS23"/>
    <property type="match status" value="1"/>
</dbReference>
<dbReference type="CDD" id="cd23701">
    <property type="entry name" value="At1g26750"/>
    <property type="match status" value="1"/>
</dbReference>
<evidence type="ECO:0000256" key="1">
    <source>
        <dbReference type="ARBA" id="ARBA00004173"/>
    </source>
</evidence>
<dbReference type="InterPro" id="IPR019520">
    <property type="entry name" value="Ribosomal_mS23_met"/>
</dbReference>
<reference evidence="8" key="1">
    <citation type="submission" date="2015-11" db="EMBL/GenBank/DDBJ databases">
        <title>De novo transcriptome assembly of four potential Pierce s Disease insect vectors from Arizona vineyards.</title>
        <authorList>
            <person name="Tassone E.E."/>
        </authorList>
    </citation>
    <scope>NUCLEOTIDE SEQUENCE</scope>
</reference>
<dbReference type="InterPro" id="IPR023611">
    <property type="entry name" value="mS23_dom_met"/>
</dbReference>
<evidence type="ECO:0000313" key="8">
    <source>
        <dbReference type="EMBL" id="JAT29832.1"/>
    </source>
</evidence>
<dbReference type="InterPro" id="IPR059242">
    <property type="entry name" value="mS23_dom"/>
</dbReference>
<dbReference type="GO" id="GO:0005840">
    <property type="term" value="C:ribosome"/>
    <property type="evidence" value="ECO:0007669"/>
    <property type="project" value="InterPro"/>
</dbReference>
<proteinExistence type="inferred from homology"/>
<keyword evidence="3" id="KW-0689">Ribosomal protein</keyword>
<evidence type="ECO:0000256" key="3">
    <source>
        <dbReference type="ARBA" id="ARBA00022980"/>
    </source>
</evidence>
<dbReference type="GO" id="GO:0005739">
    <property type="term" value="C:mitochondrion"/>
    <property type="evidence" value="ECO:0007669"/>
    <property type="project" value="InterPro"/>
</dbReference>
<feature type="domain" description="Small ribosomal subunit protein mS23 conserved" evidence="7">
    <location>
        <begin position="2"/>
        <end position="125"/>
    </location>
</feature>
<dbReference type="GO" id="GO:0003735">
    <property type="term" value="F:structural constituent of ribosome"/>
    <property type="evidence" value="ECO:0007669"/>
    <property type="project" value="InterPro"/>
</dbReference>
<name>A0A1B6M1P3_9HEMI</name>
<organism evidence="8">
    <name type="scientific">Graphocephala atropunctata</name>
    <dbReference type="NCBI Taxonomy" id="36148"/>
    <lineage>
        <taxon>Eukaryota</taxon>
        <taxon>Metazoa</taxon>
        <taxon>Ecdysozoa</taxon>
        <taxon>Arthropoda</taxon>
        <taxon>Hexapoda</taxon>
        <taxon>Insecta</taxon>
        <taxon>Pterygota</taxon>
        <taxon>Neoptera</taxon>
        <taxon>Paraneoptera</taxon>
        <taxon>Hemiptera</taxon>
        <taxon>Auchenorrhyncha</taxon>
        <taxon>Membracoidea</taxon>
        <taxon>Cicadellidae</taxon>
        <taxon>Cicadellinae</taxon>
        <taxon>Cicadellini</taxon>
        <taxon>Graphocephala</taxon>
    </lineage>
</organism>
<comment type="similarity">
    <text evidence="2">Belongs to the mitochondrion-specific ribosomal protein mS23 family.</text>
</comment>
<dbReference type="PANTHER" id="PTHR15925">
    <property type="entry name" value="MITOCHONDRIAL RIBOSOMAL PROTEIN S23"/>
    <property type="match status" value="1"/>
</dbReference>
<dbReference type="Pfam" id="PF10484">
    <property type="entry name" value="MRP-S23"/>
    <property type="match status" value="1"/>
</dbReference>
<sequence>MAQSRLEKIGTIFSRVSNLIRTGSMSMNDRPLWYDVYKAFPPAVPPKYDRPVPEVNIKPIFYRDDLIRAKFHKDMGRSLPGVNMTDTQYATVTQKMIQLCLDIQQKKRLDMEEAYQEAFHVIKTEELSKQTSRYQGEGSNLASTFKEALEKKMKSEPISLSVKDILSDK</sequence>
<evidence type="ECO:0000256" key="6">
    <source>
        <dbReference type="ARBA" id="ARBA00035137"/>
    </source>
</evidence>
<keyword evidence="4" id="KW-0496">Mitochondrion</keyword>
<evidence type="ECO:0000256" key="5">
    <source>
        <dbReference type="ARBA" id="ARBA00023274"/>
    </source>
</evidence>
<protein>
    <recommendedName>
        <fullName evidence="6">Small ribosomal subunit protein mS23</fullName>
    </recommendedName>
</protein>
<dbReference type="AlphaFoldDB" id="A0A1B6M1P3"/>
<evidence type="ECO:0000256" key="2">
    <source>
        <dbReference type="ARBA" id="ARBA00009864"/>
    </source>
</evidence>
<dbReference type="GO" id="GO:0006412">
    <property type="term" value="P:translation"/>
    <property type="evidence" value="ECO:0007669"/>
    <property type="project" value="InterPro"/>
</dbReference>
<dbReference type="EMBL" id="GEBQ01010145">
    <property type="protein sequence ID" value="JAT29832.1"/>
    <property type="molecule type" value="Transcribed_RNA"/>
</dbReference>
<gene>
    <name evidence="8" type="ORF">g.6273</name>
</gene>
<evidence type="ECO:0000259" key="7">
    <source>
        <dbReference type="Pfam" id="PF10484"/>
    </source>
</evidence>
<comment type="subcellular location">
    <subcellularLocation>
        <location evidence="1">Mitochondrion</location>
    </subcellularLocation>
</comment>
<accession>A0A1B6M1P3</accession>
<evidence type="ECO:0000256" key="4">
    <source>
        <dbReference type="ARBA" id="ARBA00023128"/>
    </source>
</evidence>
<keyword evidence="5" id="KW-0687">Ribonucleoprotein</keyword>